<accession>A0A149PG36</accession>
<dbReference type="OrthoDB" id="8583877at2"/>
<sequence>MQSPDLNFLYVIQALAEERSVSRAAERLGLTQPAVSHALGKLRTLFQDDLFVRAGPVMAPTPVGERLIEGVTNVLALVQQEIWSAKSFDASTTTRTFSVCLSDMGVIVLLPRLLAALRERAPHATLKPIQVPSLELASALQDGALDLAIGYLGKLGENLHQQPLFRRSLVGIIKGGATRKKLRMTLDDFVEKKHVVAGTLALTNQMLEKELRQHGARLKVGVEVPYLLAVPSLVANSDFIAAVPDELAELFSRLADVDVFPLPIKLPDLLVQQFWHARYHNDAGHRWFRSLVAQTLRQD</sequence>
<keyword evidence="2" id="KW-0805">Transcription regulation</keyword>
<dbReference type="PANTHER" id="PTHR30118:SF15">
    <property type="entry name" value="TRANSCRIPTIONAL REGULATORY PROTEIN"/>
    <property type="match status" value="1"/>
</dbReference>
<dbReference type="STRING" id="1399968.CI15_26375"/>
<dbReference type="InterPro" id="IPR000847">
    <property type="entry name" value="LysR_HTH_N"/>
</dbReference>
<evidence type="ECO:0000256" key="2">
    <source>
        <dbReference type="ARBA" id="ARBA00023015"/>
    </source>
</evidence>
<dbReference type="PANTHER" id="PTHR30118">
    <property type="entry name" value="HTH-TYPE TRANSCRIPTIONAL REGULATOR LEUO-RELATED"/>
    <property type="match status" value="1"/>
</dbReference>
<dbReference type="Pfam" id="PF00126">
    <property type="entry name" value="HTH_1"/>
    <property type="match status" value="1"/>
</dbReference>
<dbReference type="InterPro" id="IPR050389">
    <property type="entry name" value="LysR-type_TF"/>
</dbReference>
<dbReference type="PROSITE" id="PS50931">
    <property type="entry name" value="HTH_LYSR"/>
    <property type="match status" value="1"/>
</dbReference>
<keyword evidence="3" id="KW-0238">DNA-binding</keyword>
<evidence type="ECO:0000259" key="5">
    <source>
        <dbReference type="PROSITE" id="PS50931"/>
    </source>
</evidence>
<evidence type="ECO:0000256" key="4">
    <source>
        <dbReference type="ARBA" id="ARBA00023163"/>
    </source>
</evidence>
<evidence type="ECO:0000256" key="1">
    <source>
        <dbReference type="ARBA" id="ARBA00009437"/>
    </source>
</evidence>
<evidence type="ECO:0000313" key="6">
    <source>
        <dbReference type="EMBL" id="KXU84035.1"/>
    </source>
</evidence>
<name>A0A149PG36_9BURK</name>
<dbReference type="Gene3D" id="1.10.10.10">
    <property type="entry name" value="Winged helix-like DNA-binding domain superfamily/Winged helix DNA-binding domain"/>
    <property type="match status" value="1"/>
</dbReference>
<feature type="domain" description="HTH lysR-type" evidence="5">
    <location>
        <begin position="4"/>
        <end position="61"/>
    </location>
</feature>
<dbReference type="EMBL" id="LRBG01000037">
    <property type="protein sequence ID" value="KXU84035.1"/>
    <property type="molecule type" value="Genomic_DNA"/>
</dbReference>
<keyword evidence="4" id="KW-0804">Transcription</keyword>
<dbReference type="Gene3D" id="3.40.190.10">
    <property type="entry name" value="Periplasmic binding protein-like II"/>
    <property type="match status" value="2"/>
</dbReference>
<reference evidence="6 7" key="1">
    <citation type="journal article" date="2015" name="Int. J. Syst. Evol. Microbiol.">
        <title>Burkholderia monticola sp. nov., isolated from mountain soil.</title>
        <authorList>
            <person name="Baek I."/>
            <person name="Seo B."/>
            <person name="Lee I."/>
            <person name="Yi H."/>
            <person name="Chun J."/>
        </authorList>
    </citation>
    <scope>NUCLEOTIDE SEQUENCE [LARGE SCALE GENOMIC DNA]</scope>
    <source>
        <strain evidence="6 7">JC2948</strain>
    </source>
</reference>
<comment type="caution">
    <text evidence="6">The sequence shown here is derived from an EMBL/GenBank/DDBJ whole genome shotgun (WGS) entry which is preliminary data.</text>
</comment>
<dbReference type="SUPFAM" id="SSF46785">
    <property type="entry name" value="Winged helix' DNA-binding domain"/>
    <property type="match status" value="1"/>
</dbReference>
<proteinExistence type="inferred from homology"/>
<gene>
    <name evidence="6" type="ORF">CI15_26375</name>
</gene>
<keyword evidence="7" id="KW-1185">Reference proteome</keyword>
<dbReference type="InterPro" id="IPR005119">
    <property type="entry name" value="LysR_subst-bd"/>
</dbReference>
<dbReference type="GO" id="GO:0003677">
    <property type="term" value="F:DNA binding"/>
    <property type="evidence" value="ECO:0007669"/>
    <property type="project" value="UniProtKB-KW"/>
</dbReference>
<comment type="similarity">
    <text evidence="1">Belongs to the LysR transcriptional regulatory family.</text>
</comment>
<protein>
    <submittedName>
        <fullName evidence="6">LysR family transcriptional regulator</fullName>
    </submittedName>
</protein>
<dbReference type="InterPro" id="IPR036388">
    <property type="entry name" value="WH-like_DNA-bd_sf"/>
</dbReference>
<dbReference type="Proteomes" id="UP000075613">
    <property type="component" value="Unassembled WGS sequence"/>
</dbReference>
<dbReference type="Pfam" id="PF03466">
    <property type="entry name" value="LysR_substrate"/>
    <property type="match status" value="1"/>
</dbReference>
<dbReference type="InterPro" id="IPR036390">
    <property type="entry name" value="WH_DNA-bd_sf"/>
</dbReference>
<evidence type="ECO:0000313" key="7">
    <source>
        <dbReference type="Proteomes" id="UP000075613"/>
    </source>
</evidence>
<dbReference type="PRINTS" id="PR00039">
    <property type="entry name" value="HTHLYSR"/>
</dbReference>
<evidence type="ECO:0000256" key="3">
    <source>
        <dbReference type="ARBA" id="ARBA00023125"/>
    </source>
</evidence>
<dbReference type="SUPFAM" id="SSF53850">
    <property type="entry name" value="Periplasmic binding protein-like II"/>
    <property type="match status" value="1"/>
</dbReference>
<dbReference type="GO" id="GO:0003700">
    <property type="term" value="F:DNA-binding transcription factor activity"/>
    <property type="evidence" value="ECO:0007669"/>
    <property type="project" value="InterPro"/>
</dbReference>
<organism evidence="6 7">
    <name type="scientific">Paraburkholderia monticola</name>
    <dbReference type="NCBI Taxonomy" id="1399968"/>
    <lineage>
        <taxon>Bacteria</taxon>
        <taxon>Pseudomonadati</taxon>
        <taxon>Pseudomonadota</taxon>
        <taxon>Betaproteobacteria</taxon>
        <taxon>Burkholderiales</taxon>
        <taxon>Burkholderiaceae</taxon>
        <taxon>Paraburkholderia</taxon>
    </lineage>
</organism>
<dbReference type="AlphaFoldDB" id="A0A149PG36"/>